<sequence>MVEGGWQWDETLFQGAAPHYARGRLPYAPGLAEALAVALRLDGTGRLLDVGCGPGTLALELADRFAETVGVDADAGMIEEAARAAARTGLAGRTRWLHARAEQLPLGLGTFDVVAFAQSFHWMDRDPVAATVRAMLRPGGTLVHLSDRKDEPRPTGPLPYPPVPQAGIDALVRRHLGPVRRAGRGVLPHGTLGGESLVYARAGLLGPEKLVVPGGGLLERGTDEVVAGVLSMSSSAPHLFGADLPAFEAELRALLHRTSPTGRFSVRQPGSEAVLWRRPDAARPDAARPDAGRSDGS</sequence>
<evidence type="ECO:0000256" key="2">
    <source>
        <dbReference type="ARBA" id="ARBA00022679"/>
    </source>
</evidence>
<dbReference type="RefSeq" id="WP_285739087.1">
    <property type="nucleotide sequence ID" value="NZ_BSSA01000025.1"/>
</dbReference>
<dbReference type="GO" id="GO:0008168">
    <property type="term" value="F:methyltransferase activity"/>
    <property type="evidence" value="ECO:0007669"/>
    <property type="project" value="UniProtKB-KW"/>
</dbReference>
<accession>A0A9W6QAI7</accession>
<gene>
    <name evidence="5" type="ORF">Kpho02_57390</name>
</gene>
<dbReference type="Proteomes" id="UP001165041">
    <property type="component" value="Unassembled WGS sequence"/>
</dbReference>
<dbReference type="AlphaFoldDB" id="A0A9W6QAI7"/>
<dbReference type="EMBL" id="BSSA01000025">
    <property type="protein sequence ID" value="GLW73440.1"/>
    <property type="molecule type" value="Genomic_DNA"/>
</dbReference>
<dbReference type="GO" id="GO:0032259">
    <property type="term" value="P:methylation"/>
    <property type="evidence" value="ECO:0007669"/>
    <property type="project" value="UniProtKB-KW"/>
</dbReference>
<dbReference type="InterPro" id="IPR051052">
    <property type="entry name" value="Diverse_substrate_MTase"/>
</dbReference>
<feature type="domain" description="Methyltransferase" evidence="4">
    <location>
        <begin position="48"/>
        <end position="140"/>
    </location>
</feature>
<evidence type="ECO:0000259" key="4">
    <source>
        <dbReference type="Pfam" id="PF13649"/>
    </source>
</evidence>
<evidence type="ECO:0000313" key="5">
    <source>
        <dbReference type="EMBL" id="GLW73440.1"/>
    </source>
</evidence>
<keyword evidence="1 5" id="KW-0489">Methyltransferase</keyword>
<protein>
    <submittedName>
        <fullName evidence="5">Methyltransferase</fullName>
    </submittedName>
</protein>
<organism evidence="5 6">
    <name type="scientific">Kitasatospora phosalacinea</name>
    <dbReference type="NCBI Taxonomy" id="2065"/>
    <lineage>
        <taxon>Bacteria</taxon>
        <taxon>Bacillati</taxon>
        <taxon>Actinomycetota</taxon>
        <taxon>Actinomycetes</taxon>
        <taxon>Kitasatosporales</taxon>
        <taxon>Streptomycetaceae</taxon>
        <taxon>Kitasatospora</taxon>
    </lineage>
</organism>
<feature type="region of interest" description="Disordered" evidence="3">
    <location>
        <begin position="275"/>
        <end position="297"/>
    </location>
</feature>
<dbReference type="Pfam" id="PF13649">
    <property type="entry name" value="Methyltransf_25"/>
    <property type="match status" value="1"/>
</dbReference>
<dbReference type="InterPro" id="IPR041698">
    <property type="entry name" value="Methyltransf_25"/>
</dbReference>
<dbReference type="PANTHER" id="PTHR44942">
    <property type="entry name" value="METHYLTRANSF_11 DOMAIN-CONTAINING PROTEIN"/>
    <property type="match status" value="1"/>
</dbReference>
<evidence type="ECO:0000313" key="6">
    <source>
        <dbReference type="Proteomes" id="UP001165041"/>
    </source>
</evidence>
<dbReference type="Gene3D" id="3.40.50.150">
    <property type="entry name" value="Vaccinia Virus protein VP39"/>
    <property type="match status" value="1"/>
</dbReference>
<evidence type="ECO:0000256" key="1">
    <source>
        <dbReference type="ARBA" id="ARBA00022603"/>
    </source>
</evidence>
<dbReference type="InterPro" id="IPR029063">
    <property type="entry name" value="SAM-dependent_MTases_sf"/>
</dbReference>
<keyword evidence="2" id="KW-0808">Transferase</keyword>
<proteinExistence type="predicted"/>
<name>A0A9W6QAI7_9ACTN</name>
<dbReference type="CDD" id="cd02440">
    <property type="entry name" value="AdoMet_MTases"/>
    <property type="match status" value="1"/>
</dbReference>
<feature type="compositionally biased region" description="Pro residues" evidence="3">
    <location>
        <begin position="154"/>
        <end position="163"/>
    </location>
</feature>
<feature type="region of interest" description="Disordered" evidence="3">
    <location>
        <begin position="143"/>
        <end position="163"/>
    </location>
</feature>
<reference evidence="5" key="1">
    <citation type="submission" date="2023-02" db="EMBL/GenBank/DDBJ databases">
        <title>Kitasatospora phosalacinea NBRC 14627.</title>
        <authorList>
            <person name="Ichikawa N."/>
            <person name="Sato H."/>
            <person name="Tonouchi N."/>
        </authorList>
    </citation>
    <scope>NUCLEOTIDE SEQUENCE</scope>
    <source>
        <strain evidence="5">NBRC 14627</strain>
    </source>
</reference>
<dbReference type="SUPFAM" id="SSF53335">
    <property type="entry name" value="S-adenosyl-L-methionine-dependent methyltransferases"/>
    <property type="match status" value="1"/>
</dbReference>
<comment type="caution">
    <text evidence="5">The sequence shown here is derived from an EMBL/GenBank/DDBJ whole genome shotgun (WGS) entry which is preliminary data.</text>
</comment>
<evidence type="ECO:0000256" key="3">
    <source>
        <dbReference type="SAM" id="MobiDB-lite"/>
    </source>
</evidence>
<dbReference type="PANTHER" id="PTHR44942:SF4">
    <property type="entry name" value="METHYLTRANSFERASE TYPE 11 DOMAIN-CONTAINING PROTEIN"/>
    <property type="match status" value="1"/>
</dbReference>